<reference evidence="3" key="1">
    <citation type="submission" date="2017-08" db="EMBL/GenBank/DDBJ databases">
        <title>A dynamic microbial community with high functional redundancy inhabits the cold, oxic subseafloor aquifer.</title>
        <authorList>
            <person name="Tully B.J."/>
            <person name="Wheat C.G."/>
            <person name="Glazer B.T."/>
            <person name="Huber J.A."/>
        </authorList>
    </citation>
    <scope>NUCLEOTIDE SEQUENCE [LARGE SCALE GENOMIC DNA]</scope>
</reference>
<name>A0A2A4MDE3_9GAMM</name>
<organism evidence="2 3">
    <name type="scientific">SAR86 cluster bacterium</name>
    <dbReference type="NCBI Taxonomy" id="2030880"/>
    <lineage>
        <taxon>Bacteria</taxon>
        <taxon>Pseudomonadati</taxon>
        <taxon>Pseudomonadota</taxon>
        <taxon>Gammaproteobacteria</taxon>
        <taxon>SAR86 cluster</taxon>
    </lineage>
</organism>
<feature type="compositionally biased region" description="Polar residues" evidence="1">
    <location>
        <begin position="35"/>
        <end position="47"/>
    </location>
</feature>
<dbReference type="Proteomes" id="UP000218172">
    <property type="component" value="Unassembled WGS sequence"/>
</dbReference>
<evidence type="ECO:0000313" key="3">
    <source>
        <dbReference type="Proteomes" id="UP000218172"/>
    </source>
</evidence>
<dbReference type="AlphaFoldDB" id="A0A2A4MDE3"/>
<sequence>MPTAAGQSKVVNTQLAAGIAEPGQSADYQAGEGGNENQHQGAQQSANPGDAVMDHVDAINQLFAQFEFAYHNQYHKAFADADSLIIAKKYWLSCLNQFSPVQIVAAAKRVIRSQEYLPSIAVVVKACDSGLDLYGLPSTREAYLEACSASSPKLDFQWSHAAVYFAGKASDWFFLANYSEQKTLPVFDYHYSLLCKRVISGETLSLEMPVALSEKSEKLLSGEQVQARIKVLRKELNL</sequence>
<evidence type="ECO:0008006" key="4">
    <source>
        <dbReference type="Google" id="ProtNLM"/>
    </source>
</evidence>
<accession>A0A2A4MDE3</accession>
<dbReference type="EMBL" id="NVQR01000168">
    <property type="protein sequence ID" value="PCH58269.1"/>
    <property type="molecule type" value="Genomic_DNA"/>
</dbReference>
<feature type="region of interest" description="Disordered" evidence="1">
    <location>
        <begin position="24"/>
        <end position="50"/>
    </location>
</feature>
<comment type="caution">
    <text evidence="2">The sequence shown here is derived from an EMBL/GenBank/DDBJ whole genome shotgun (WGS) entry which is preliminary data.</text>
</comment>
<evidence type="ECO:0000313" key="2">
    <source>
        <dbReference type="EMBL" id="PCH58269.1"/>
    </source>
</evidence>
<evidence type="ECO:0000256" key="1">
    <source>
        <dbReference type="SAM" id="MobiDB-lite"/>
    </source>
</evidence>
<dbReference type="GO" id="GO:0006270">
    <property type="term" value="P:DNA replication initiation"/>
    <property type="evidence" value="ECO:0007669"/>
    <property type="project" value="InterPro"/>
</dbReference>
<proteinExistence type="predicted"/>
<gene>
    <name evidence="2" type="ORF">COC19_08640</name>
</gene>
<dbReference type="InterPro" id="IPR009731">
    <property type="entry name" value="P-like"/>
</dbReference>
<protein>
    <recommendedName>
        <fullName evidence="4">Replicative helicase inhibitor G39P N-terminal domain-containing protein</fullName>
    </recommendedName>
</protein>
<dbReference type="Pfam" id="PF06992">
    <property type="entry name" value="Phage_lambda_P"/>
    <property type="match status" value="1"/>
</dbReference>